<dbReference type="InterPro" id="IPR043148">
    <property type="entry name" value="TagF_C"/>
</dbReference>
<sequence length="724" mass="86862">MENYVFKNRKTMNVSLDNGVYYIEVAIKQSFLEGIEEYSFVLTNRYNEDDIVNLNFVKKNQTDDYYLFEITVPFCTNINRFIDGEMWDLHILRKIEDNTESKSRIRTRDRQLNFHTIVQEDKEKMFYPFATKKGNLSFYANDYKLFSMFDELNLQKDGMLQFSGYFNYPPLFQLKGFKFGQVSLLIRNNLTEDERIVPIKSVDRDDLVEKYAGSNLPKNIGFKGEINLLDEIDFDQSKYFMFYIVLDYQINGSQEQLTSLRMKCSSLENLPSKSILKVKQKRVQVKIKATKISKYLSLSVSRYNFKTEVVKGLRKRWVKTRRSKRLRKWYKSAFAIISLIIPANKKLAVFESYHGKQYSDSPRAIYEYMKEHYPEYKLVWSVDRASMNYFAQKDVEYVRRFSIRWLLIMTRAKYWINNVRFPLWIPKPKHTIYVQTWHGTPLKRLAMDMDEVHMPGTNTNKYKKNFLREASNWDYLVSPNAYSTEIFERAFQFDRNMIESGYPRNDFLHNSNNEETINELKSKFNLPLDKKLILYAPTWRDNQFYRKGKYKFNLELDLARMQEELGDSYIVIMRMHYLVAQNMDLTDFEGFAYDFSHLEDIRELYLISDILVTDYSSVFFDYANLRRPMIFFTYDIEDYRDNLRGFYFDFEEKAPGLLTKTTEELIEEVKNIERKQFQLSERFEEFYQKFCYLECGQSAKRVVDEVFLKKTPPVKKVVSNEDYE</sequence>
<accession>A0AAX0RZI8</accession>
<dbReference type="EMBL" id="NUEQ01000034">
    <property type="protein sequence ID" value="PEJ30218.1"/>
    <property type="molecule type" value="Genomic_DNA"/>
</dbReference>
<dbReference type="GO" id="GO:0005886">
    <property type="term" value="C:plasma membrane"/>
    <property type="evidence" value="ECO:0007669"/>
    <property type="project" value="UniProtKB-SubCell"/>
</dbReference>
<keyword evidence="10" id="KW-1185">Reference proteome</keyword>
<dbReference type="Pfam" id="PF04464">
    <property type="entry name" value="Glyphos_transf"/>
    <property type="match status" value="1"/>
</dbReference>
<dbReference type="RefSeq" id="WP_098177188.1">
    <property type="nucleotide sequence ID" value="NZ_CP030926.1"/>
</dbReference>
<keyword evidence="4" id="KW-0808">Transferase</keyword>
<evidence type="ECO:0000313" key="10">
    <source>
        <dbReference type="Proteomes" id="UP000260457"/>
    </source>
</evidence>
<evidence type="ECO:0000256" key="6">
    <source>
        <dbReference type="ARBA" id="ARBA00023136"/>
    </source>
</evidence>
<reference evidence="8 9" key="1">
    <citation type="submission" date="2017-09" db="EMBL/GenBank/DDBJ databases">
        <title>Large-scale bioinformatics analysis of Bacillus genomes uncovers conserved roles of natural products in bacterial physiology.</title>
        <authorList>
            <consortium name="Agbiome Team Llc"/>
            <person name="Bleich R.M."/>
            <person name="Kirk G.J."/>
            <person name="Santa Maria K.C."/>
            <person name="Allen S.E."/>
            <person name="Farag S."/>
            <person name="Shank E.A."/>
            <person name="Bowers A."/>
        </authorList>
    </citation>
    <scope>NUCLEOTIDE SEQUENCE [LARGE SCALE GENOMIC DNA]</scope>
    <source>
        <strain evidence="8 9">AFS003229</strain>
    </source>
</reference>
<comment type="subcellular location">
    <subcellularLocation>
        <location evidence="1">Cell membrane</location>
        <topology evidence="1">Peripheral membrane protein</topology>
    </subcellularLocation>
</comment>
<dbReference type="InterPro" id="IPR051612">
    <property type="entry name" value="Teichoic_Acid_Biosynth"/>
</dbReference>
<dbReference type="Gene3D" id="3.40.50.12580">
    <property type="match status" value="1"/>
</dbReference>
<evidence type="ECO:0000256" key="5">
    <source>
        <dbReference type="ARBA" id="ARBA00022944"/>
    </source>
</evidence>
<dbReference type="AlphaFoldDB" id="A0AAX0RZI8"/>
<dbReference type="EMBL" id="CP030926">
    <property type="protein sequence ID" value="AXN38780.1"/>
    <property type="molecule type" value="Genomic_DNA"/>
</dbReference>
<name>A0AAX0RZI8_9BACI</name>
<protein>
    <submittedName>
        <fullName evidence="7">CDP-glycerol glycerophosphotransferase family protein</fullName>
    </submittedName>
    <submittedName>
        <fullName evidence="8">CDP-glycerol--glycerophosphate glycerophosphotransferase</fullName>
    </submittedName>
</protein>
<dbReference type="Gene3D" id="3.40.50.11820">
    <property type="match status" value="1"/>
</dbReference>
<comment type="similarity">
    <text evidence="2">Belongs to the CDP-glycerol glycerophosphotransferase family.</text>
</comment>
<proteinExistence type="inferred from homology"/>
<evidence type="ECO:0000313" key="9">
    <source>
        <dbReference type="Proteomes" id="UP000220106"/>
    </source>
</evidence>
<dbReference type="InterPro" id="IPR007554">
    <property type="entry name" value="Glycerophosphate_synth"/>
</dbReference>
<evidence type="ECO:0000256" key="4">
    <source>
        <dbReference type="ARBA" id="ARBA00022679"/>
    </source>
</evidence>
<dbReference type="InterPro" id="IPR043149">
    <property type="entry name" value="TagF_N"/>
</dbReference>
<evidence type="ECO:0000256" key="2">
    <source>
        <dbReference type="ARBA" id="ARBA00010488"/>
    </source>
</evidence>
<dbReference type="Proteomes" id="UP000260457">
    <property type="component" value="Chromosome"/>
</dbReference>
<keyword evidence="6" id="KW-0472">Membrane</keyword>
<gene>
    <name evidence="8" type="ORF">CN689_20805</name>
    <name evidence="7" type="ORF">DTO10_10365</name>
</gene>
<organism evidence="8 9">
    <name type="scientific">Peribacillus butanolivorans</name>
    <dbReference type="NCBI Taxonomy" id="421767"/>
    <lineage>
        <taxon>Bacteria</taxon>
        <taxon>Bacillati</taxon>
        <taxon>Bacillota</taxon>
        <taxon>Bacilli</taxon>
        <taxon>Bacillales</taxon>
        <taxon>Bacillaceae</taxon>
        <taxon>Peribacillus</taxon>
    </lineage>
</organism>
<dbReference type="PANTHER" id="PTHR37316:SF3">
    <property type="entry name" value="TEICHOIC ACID GLYCEROL-PHOSPHATE TRANSFERASE"/>
    <property type="match status" value="1"/>
</dbReference>
<dbReference type="KEGG" id="pbut:DTO10_10365"/>
<keyword evidence="5" id="KW-0777">Teichoic acid biosynthesis</keyword>
<dbReference type="GO" id="GO:0019350">
    <property type="term" value="P:teichoic acid biosynthetic process"/>
    <property type="evidence" value="ECO:0007669"/>
    <property type="project" value="UniProtKB-KW"/>
</dbReference>
<reference evidence="7 10" key="2">
    <citation type="submission" date="2018-07" db="EMBL/GenBank/DDBJ databases">
        <title>The molecular basis for the intramolecular migration of carboxyl group in the catabolism of para-hydroxybenzoate via gentisate.</title>
        <authorList>
            <person name="Zhao H."/>
            <person name="Xu Y."/>
            <person name="Lin S."/>
            <person name="Spain J.C."/>
            <person name="Zhou N.-Y."/>
        </authorList>
    </citation>
    <scope>NUCLEOTIDE SEQUENCE [LARGE SCALE GENOMIC DNA]</scope>
    <source>
        <strain evidence="7 10">PHB-7a</strain>
    </source>
</reference>
<dbReference type="Proteomes" id="UP000220106">
    <property type="component" value="Unassembled WGS sequence"/>
</dbReference>
<keyword evidence="3" id="KW-1003">Cell membrane</keyword>
<dbReference type="PANTHER" id="PTHR37316">
    <property type="entry name" value="TEICHOIC ACID GLYCEROL-PHOSPHATE PRIMASE"/>
    <property type="match status" value="1"/>
</dbReference>
<dbReference type="SUPFAM" id="SSF53756">
    <property type="entry name" value="UDP-Glycosyltransferase/glycogen phosphorylase"/>
    <property type="match status" value="1"/>
</dbReference>
<evidence type="ECO:0000313" key="7">
    <source>
        <dbReference type="EMBL" id="AXN38780.1"/>
    </source>
</evidence>
<evidence type="ECO:0000256" key="1">
    <source>
        <dbReference type="ARBA" id="ARBA00004202"/>
    </source>
</evidence>
<evidence type="ECO:0000256" key="3">
    <source>
        <dbReference type="ARBA" id="ARBA00022475"/>
    </source>
</evidence>
<evidence type="ECO:0000313" key="8">
    <source>
        <dbReference type="EMBL" id="PEJ30218.1"/>
    </source>
</evidence>
<dbReference type="GO" id="GO:0047355">
    <property type="term" value="F:CDP-glycerol glycerophosphotransferase activity"/>
    <property type="evidence" value="ECO:0007669"/>
    <property type="project" value="InterPro"/>
</dbReference>